<evidence type="ECO:0000313" key="1">
    <source>
        <dbReference type="EMBL" id="CEN53795.1"/>
    </source>
</evidence>
<evidence type="ECO:0000313" key="2">
    <source>
        <dbReference type="Proteomes" id="UP000038200"/>
    </source>
</evidence>
<reference evidence="1 2" key="1">
    <citation type="submission" date="2015-01" db="EMBL/GenBank/DDBJ databases">
        <authorList>
            <person name="Xiang T."/>
            <person name="Song Y."/>
            <person name="Huang L."/>
            <person name="Wang B."/>
            <person name="Wu P."/>
        </authorList>
    </citation>
    <scope>NUCLEOTIDE SEQUENCE [LARGE SCALE GENOMIC DNA]</scope>
    <source>
        <strain evidence="1 2">CcD93</strain>
    </source>
</reference>
<sequence>MSGIKGLIYKKADLLSKQHSEEMNLKIIHPKHYGKKINIYYIQ</sequence>
<name>A0A0B7IPQ8_9FLAO</name>
<dbReference type="STRING" id="1848903.CCAND38_640005"/>
<gene>
    <name evidence="1" type="ORF">CCAND93_590005</name>
</gene>
<protein>
    <submittedName>
        <fullName evidence="1">Uncharacterized protein</fullName>
    </submittedName>
</protein>
<dbReference type="Proteomes" id="UP000038200">
    <property type="component" value="Unassembled WGS sequence"/>
</dbReference>
<organism evidence="1 2">
    <name type="scientific">Capnocytophaga canis</name>
    <dbReference type="NCBI Taxonomy" id="1848903"/>
    <lineage>
        <taxon>Bacteria</taxon>
        <taxon>Pseudomonadati</taxon>
        <taxon>Bacteroidota</taxon>
        <taxon>Flavobacteriia</taxon>
        <taxon>Flavobacteriales</taxon>
        <taxon>Flavobacteriaceae</taxon>
        <taxon>Capnocytophaga</taxon>
    </lineage>
</organism>
<accession>A0A0B7IPQ8</accession>
<dbReference type="AlphaFoldDB" id="A0A0B7IPQ8"/>
<dbReference type="EMBL" id="CDOL01000249">
    <property type="protein sequence ID" value="CEN53795.1"/>
    <property type="molecule type" value="Genomic_DNA"/>
</dbReference>
<proteinExistence type="predicted"/>